<dbReference type="InterPro" id="IPR045239">
    <property type="entry name" value="bHLH95_bHLH"/>
</dbReference>
<evidence type="ECO:0000256" key="2">
    <source>
        <dbReference type="ARBA" id="ARBA00023015"/>
    </source>
</evidence>
<feature type="compositionally biased region" description="Polar residues" evidence="5">
    <location>
        <begin position="83"/>
        <end position="96"/>
    </location>
</feature>
<keyword evidence="3" id="KW-0804">Transcription</keyword>
<evidence type="ECO:0000313" key="7">
    <source>
        <dbReference type="EMBL" id="CAD6334362.1"/>
    </source>
</evidence>
<feature type="domain" description="BHLH" evidence="6">
    <location>
        <begin position="222"/>
        <end position="271"/>
    </location>
</feature>
<name>A0A811RWN4_9POAL</name>
<evidence type="ECO:0000259" key="6">
    <source>
        <dbReference type="PROSITE" id="PS50888"/>
    </source>
</evidence>
<dbReference type="Proteomes" id="UP000604825">
    <property type="component" value="Unassembled WGS sequence"/>
</dbReference>
<dbReference type="PANTHER" id="PTHR46665:SF8">
    <property type="entry name" value="BHLH DOMAIN-CONTAINING PROTEIN"/>
    <property type="match status" value="1"/>
</dbReference>
<evidence type="ECO:0000256" key="4">
    <source>
        <dbReference type="SAM" id="Coils"/>
    </source>
</evidence>
<dbReference type="SUPFAM" id="SSF47459">
    <property type="entry name" value="HLH, helix-loop-helix DNA-binding domain"/>
    <property type="match status" value="1"/>
</dbReference>
<keyword evidence="2" id="KW-0805">Transcription regulation</keyword>
<evidence type="ECO:0000313" key="8">
    <source>
        <dbReference type="Proteomes" id="UP000604825"/>
    </source>
</evidence>
<gene>
    <name evidence="7" type="ORF">NCGR_LOCUS58460</name>
</gene>
<comment type="similarity">
    <text evidence="1">Belongs to the bHLH protein family.</text>
</comment>
<dbReference type="InterPro" id="IPR011598">
    <property type="entry name" value="bHLH_dom"/>
</dbReference>
<feature type="compositionally biased region" description="Low complexity" evidence="5">
    <location>
        <begin position="61"/>
        <end position="77"/>
    </location>
</feature>
<dbReference type="EMBL" id="CAJGYO010000017">
    <property type="protein sequence ID" value="CAD6334362.1"/>
    <property type="molecule type" value="Genomic_DNA"/>
</dbReference>
<dbReference type="SMART" id="SM00353">
    <property type="entry name" value="HLH"/>
    <property type="match status" value="1"/>
</dbReference>
<dbReference type="PANTHER" id="PTHR46665">
    <property type="entry name" value="TRANSCRIPTION FACTOR BHLH041-RELATED-RELATED"/>
    <property type="match status" value="1"/>
</dbReference>
<feature type="compositionally biased region" description="Polar residues" evidence="5">
    <location>
        <begin position="105"/>
        <end position="116"/>
    </location>
</feature>
<proteinExistence type="inferred from homology"/>
<sequence>MDGCSSWLPFLGAGIGDGVSSRSGLEVQQKQDLPISSQVEEQLQQFYLLMDMEKNGHTEPEVVPSSESSMFRSFSGSPDEISSLKQRSSNITTANSCHHPAPAEVSSQQRQLSPVTYGSDRHYDQQCYGNLDKILNLDEFNCQEAHNERAQLKNGHGGAFMPYVRHLSPKKKPNKPGSGGQRAIKAAMSAVGWMHMVRLAQWRQCCYQMEMAVAPPTGGSNCNQQQHVLSERKRREKLNDSFRALRTVLPPASKKDKASILIRARDYVSTLESRVSELEEKNRMLVELLHRHDNGGDPGDVSGKQIEVDIDINREACAVKETSQEFRLKIMVGSECNAMDAVVSILECLKEIGDVRLLSMDTGSRATTLTLQMKSSRWYDNILKEYVIKSVKGAMKSKIETS</sequence>
<feature type="coiled-coil region" evidence="4">
    <location>
        <begin position="261"/>
        <end position="288"/>
    </location>
</feature>
<dbReference type="AlphaFoldDB" id="A0A811RWN4"/>
<dbReference type="OrthoDB" id="5778525at2759"/>
<evidence type="ECO:0000256" key="3">
    <source>
        <dbReference type="ARBA" id="ARBA00023163"/>
    </source>
</evidence>
<feature type="region of interest" description="Disordered" evidence="5">
    <location>
        <begin position="58"/>
        <end position="116"/>
    </location>
</feature>
<dbReference type="GO" id="GO:0046983">
    <property type="term" value="F:protein dimerization activity"/>
    <property type="evidence" value="ECO:0007669"/>
    <property type="project" value="InterPro"/>
</dbReference>
<keyword evidence="4" id="KW-0175">Coiled coil</keyword>
<dbReference type="InterPro" id="IPR055477">
    <property type="entry name" value="DUF7049"/>
</dbReference>
<dbReference type="Pfam" id="PF00010">
    <property type="entry name" value="HLH"/>
    <property type="match status" value="1"/>
</dbReference>
<evidence type="ECO:0000256" key="1">
    <source>
        <dbReference type="ARBA" id="ARBA00005510"/>
    </source>
</evidence>
<organism evidence="7 8">
    <name type="scientific">Miscanthus lutarioriparius</name>
    <dbReference type="NCBI Taxonomy" id="422564"/>
    <lineage>
        <taxon>Eukaryota</taxon>
        <taxon>Viridiplantae</taxon>
        <taxon>Streptophyta</taxon>
        <taxon>Embryophyta</taxon>
        <taxon>Tracheophyta</taxon>
        <taxon>Spermatophyta</taxon>
        <taxon>Magnoliopsida</taxon>
        <taxon>Liliopsida</taxon>
        <taxon>Poales</taxon>
        <taxon>Poaceae</taxon>
        <taxon>PACMAD clade</taxon>
        <taxon>Panicoideae</taxon>
        <taxon>Andropogonodae</taxon>
        <taxon>Andropogoneae</taxon>
        <taxon>Saccharinae</taxon>
        <taxon>Miscanthus</taxon>
    </lineage>
</organism>
<protein>
    <recommendedName>
        <fullName evidence="6">BHLH domain-containing protein</fullName>
    </recommendedName>
</protein>
<dbReference type="InterPro" id="IPR044658">
    <property type="entry name" value="bHLH92/bHLH041-like"/>
</dbReference>
<comment type="caution">
    <text evidence="7">The sequence shown here is derived from an EMBL/GenBank/DDBJ whole genome shotgun (WGS) entry which is preliminary data.</text>
</comment>
<dbReference type="Pfam" id="PF23132">
    <property type="entry name" value="DUF7049"/>
    <property type="match status" value="1"/>
</dbReference>
<keyword evidence="8" id="KW-1185">Reference proteome</keyword>
<reference evidence="7" key="1">
    <citation type="submission" date="2020-10" db="EMBL/GenBank/DDBJ databases">
        <authorList>
            <person name="Han B."/>
            <person name="Lu T."/>
            <person name="Zhao Q."/>
            <person name="Huang X."/>
            <person name="Zhao Y."/>
        </authorList>
    </citation>
    <scope>NUCLEOTIDE SEQUENCE</scope>
</reference>
<dbReference type="PROSITE" id="PS50888">
    <property type="entry name" value="BHLH"/>
    <property type="match status" value="1"/>
</dbReference>
<evidence type="ECO:0000256" key="5">
    <source>
        <dbReference type="SAM" id="MobiDB-lite"/>
    </source>
</evidence>
<dbReference type="Gene3D" id="4.10.280.10">
    <property type="entry name" value="Helix-loop-helix DNA-binding domain"/>
    <property type="match status" value="1"/>
</dbReference>
<dbReference type="InterPro" id="IPR036638">
    <property type="entry name" value="HLH_DNA-bd_sf"/>
</dbReference>
<dbReference type="CDD" id="cd11393">
    <property type="entry name" value="bHLH_AtbHLH_like"/>
    <property type="match status" value="1"/>
</dbReference>
<accession>A0A811RWN4</accession>